<proteinExistence type="predicted"/>
<evidence type="ECO:0000313" key="2">
    <source>
        <dbReference type="Proteomes" id="UP000195273"/>
    </source>
</evidence>
<sequence>MRTLPLATLTPPRYTPPITASDSFRGLVSYAQARVYPGKRRSGVTPTTLHLGTFGAL</sequence>
<organism evidence="1 2">
    <name type="scientific">Yoonia vestfoldensis</name>
    <dbReference type="NCBI Taxonomy" id="245188"/>
    <lineage>
        <taxon>Bacteria</taxon>
        <taxon>Pseudomonadati</taxon>
        <taxon>Pseudomonadota</taxon>
        <taxon>Alphaproteobacteria</taxon>
        <taxon>Rhodobacterales</taxon>
        <taxon>Paracoccaceae</taxon>
        <taxon>Yoonia</taxon>
    </lineage>
</organism>
<name>A0A1Y0E7R3_9RHOB</name>
<dbReference type="Proteomes" id="UP000195273">
    <property type="component" value="Chromosome"/>
</dbReference>
<dbReference type="KEGG" id="lvs:LOKVESSMR4R_00241"/>
<protein>
    <submittedName>
        <fullName evidence="1">Uncharacterized protein</fullName>
    </submittedName>
</protein>
<dbReference type="EMBL" id="CP021431">
    <property type="protein sequence ID" value="ART99582.1"/>
    <property type="molecule type" value="Genomic_DNA"/>
</dbReference>
<keyword evidence="2" id="KW-1185">Reference proteome</keyword>
<reference evidence="1 2" key="1">
    <citation type="submission" date="2017-05" db="EMBL/GenBank/DDBJ databases">
        <title>Genome Sequence of Loktanella vestfoldensis Strain SMR4r Isolated from a Culture of the Diatom Skeletonema marinoi.</title>
        <authorList>
            <person name="Topel M."/>
            <person name="Pinder M.I.M."/>
            <person name="Johansson O.N."/>
            <person name="Kourtchenko O."/>
            <person name="Godhe A."/>
            <person name="Clarke A.K."/>
        </authorList>
    </citation>
    <scope>NUCLEOTIDE SEQUENCE [LARGE SCALE GENOMIC DNA]</scope>
    <source>
        <strain evidence="1 2">SMR4r</strain>
    </source>
</reference>
<evidence type="ECO:0000313" key="1">
    <source>
        <dbReference type="EMBL" id="ART99582.1"/>
    </source>
</evidence>
<accession>A0A1Y0E7R3</accession>
<gene>
    <name evidence="1" type="ORF">LOKVESSMR4R_00241</name>
</gene>
<dbReference type="AlphaFoldDB" id="A0A1Y0E7R3"/>